<proteinExistence type="inferred from homology"/>
<dbReference type="HAMAP" id="MF_00422">
    <property type="entry name" value="SecE"/>
    <property type="match status" value="1"/>
</dbReference>
<feature type="compositionally biased region" description="Low complexity" evidence="10">
    <location>
        <begin position="23"/>
        <end position="46"/>
    </location>
</feature>
<dbReference type="GO" id="GO:0065002">
    <property type="term" value="P:intracellular protein transmembrane transport"/>
    <property type="evidence" value="ECO:0007669"/>
    <property type="project" value="UniProtKB-UniRule"/>
</dbReference>
<dbReference type="EMBL" id="NOVD01000005">
    <property type="protein sequence ID" value="PCK27238.1"/>
    <property type="molecule type" value="Genomic_DNA"/>
</dbReference>
<dbReference type="InterPro" id="IPR001901">
    <property type="entry name" value="Translocase_SecE/Sec61-g"/>
</dbReference>
<keyword evidence="8 9" id="KW-0472">Membrane</keyword>
<keyword evidence="6 9" id="KW-1133">Transmembrane helix</keyword>
<evidence type="ECO:0000313" key="11">
    <source>
        <dbReference type="EMBL" id="PCK27238.1"/>
    </source>
</evidence>
<evidence type="ECO:0000256" key="10">
    <source>
        <dbReference type="SAM" id="MobiDB-lite"/>
    </source>
</evidence>
<evidence type="ECO:0000256" key="6">
    <source>
        <dbReference type="ARBA" id="ARBA00022989"/>
    </source>
</evidence>
<evidence type="ECO:0000313" key="12">
    <source>
        <dbReference type="Proteomes" id="UP000230886"/>
    </source>
</evidence>
<feature type="compositionally biased region" description="Polar residues" evidence="10">
    <location>
        <begin position="59"/>
        <end position="68"/>
    </location>
</feature>
<dbReference type="NCBIfam" id="TIGR00964">
    <property type="entry name" value="secE_bact"/>
    <property type="match status" value="1"/>
</dbReference>
<dbReference type="GO" id="GO:0043952">
    <property type="term" value="P:protein transport by the Sec complex"/>
    <property type="evidence" value="ECO:0007669"/>
    <property type="project" value="UniProtKB-UniRule"/>
</dbReference>
<feature type="compositionally biased region" description="Polar residues" evidence="10">
    <location>
        <begin position="79"/>
        <end position="103"/>
    </location>
</feature>
<evidence type="ECO:0000256" key="5">
    <source>
        <dbReference type="ARBA" id="ARBA00022927"/>
    </source>
</evidence>
<keyword evidence="7 9" id="KW-0811">Translocation</keyword>
<dbReference type="GO" id="GO:0008320">
    <property type="term" value="F:protein transmembrane transporter activity"/>
    <property type="evidence" value="ECO:0007669"/>
    <property type="project" value="UniProtKB-UniRule"/>
</dbReference>
<comment type="caution">
    <text evidence="11">The sequence shown here is derived from an EMBL/GenBank/DDBJ whole genome shotgun (WGS) entry which is preliminary data.</text>
</comment>
<dbReference type="InterPro" id="IPR038379">
    <property type="entry name" value="SecE_sf"/>
</dbReference>
<sequence length="175" mass="18744">MPATERNDVSEERAKRDADTSDAETSTSADSTGVDDTAADATTRSDLSLDKDGAEKAPSASSGVSNKPTGKRAARGASVSASTVKTPARTASRTSSAKPTATNPGKKPKAKKDNIFKRLRKFFREVIAELRKVIWPNRKQMITYTSVVLTFVVFMVAFISGVDIAVIKGVTWLFG</sequence>
<dbReference type="Proteomes" id="UP000230886">
    <property type="component" value="Unassembled WGS sequence"/>
</dbReference>
<dbReference type="InterPro" id="IPR005807">
    <property type="entry name" value="SecE_bac"/>
</dbReference>
<evidence type="ECO:0000256" key="2">
    <source>
        <dbReference type="ARBA" id="ARBA00022448"/>
    </source>
</evidence>
<evidence type="ECO:0000256" key="9">
    <source>
        <dbReference type="HAMAP-Rule" id="MF_00422"/>
    </source>
</evidence>
<protein>
    <recommendedName>
        <fullName evidence="9">Protein translocase subunit SecE</fullName>
    </recommendedName>
</protein>
<dbReference type="GO" id="GO:0005886">
    <property type="term" value="C:plasma membrane"/>
    <property type="evidence" value="ECO:0007669"/>
    <property type="project" value="UniProtKB-SubCell"/>
</dbReference>
<accession>A0A2A5JCC2</accession>
<evidence type="ECO:0000256" key="1">
    <source>
        <dbReference type="ARBA" id="ARBA00004370"/>
    </source>
</evidence>
<dbReference type="Pfam" id="PF00584">
    <property type="entry name" value="SecE"/>
    <property type="match status" value="1"/>
</dbReference>
<keyword evidence="5 9" id="KW-0653">Protein transport</keyword>
<name>A0A2A5JCC2_RHOSG</name>
<evidence type="ECO:0000256" key="7">
    <source>
        <dbReference type="ARBA" id="ARBA00023010"/>
    </source>
</evidence>
<dbReference type="GO" id="GO:0006605">
    <property type="term" value="P:protein targeting"/>
    <property type="evidence" value="ECO:0007669"/>
    <property type="project" value="UniProtKB-UniRule"/>
</dbReference>
<dbReference type="PANTHER" id="PTHR33910">
    <property type="entry name" value="PROTEIN TRANSLOCASE SUBUNIT SECE"/>
    <property type="match status" value="1"/>
</dbReference>
<comment type="similarity">
    <text evidence="9">Belongs to the SecE/SEC61-gamma family.</text>
</comment>
<evidence type="ECO:0000256" key="8">
    <source>
        <dbReference type="ARBA" id="ARBA00023136"/>
    </source>
</evidence>
<dbReference type="Gene3D" id="1.20.5.1030">
    <property type="entry name" value="Preprotein translocase secy subunit"/>
    <property type="match status" value="1"/>
</dbReference>
<dbReference type="AlphaFoldDB" id="A0A2A5JCC2"/>
<feature type="compositionally biased region" description="Basic and acidic residues" evidence="10">
    <location>
        <begin position="1"/>
        <end position="19"/>
    </location>
</feature>
<evidence type="ECO:0000256" key="4">
    <source>
        <dbReference type="ARBA" id="ARBA00022692"/>
    </source>
</evidence>
<evidence type="ECO:0000256" key="3">
    <source>
        <dbReference type="ARBA" id="ARBA00022475"/>
    </source>
</evidence>
<keyword evidence="4 9" id="KW-0812">Transmembrane</keyword>
<feature type="transmembrane region" description="Helical" evidence="9">
    <location>
        <begin position="141"/>
        <end position="167"/>
    </location>
</feature>
<comment type="subcellular location">
    <subcellularLocation>
        <location evidence="9">Cell membrane</location>
        <topology evidence="9">Single-pass membrane protein</topology>
    </subcellularLocation>
    <subcellularLocation>
        <location evidence="1">Membrane</location>
    </subcellularLocation>
</comment>
<gene>
    <name evidence="9" type="primary">secE</name>
    <name evidence="11" type="ORF">CHR55_10685</name>
</gene>
<dbReference type="PROSITE" id="PS01067">
    <property type="entry name" value="SECE_SEC61G"/>
    <property type="match status" value="1"/>
</dbReference>
<organism evidence="11 12">
    <name type="scientific">Rhodococcus qingshengii</name>
    <dbReference type="NCBI Taxonomy" id="334542"/>
    <lineage>
        <taxon>Bacteria</taxon>
        <taxon>Bacillati</taxon>
        <taxon>Actinomycetota</taxon>
        <taxon>Actinomycetes</taxon>
        <taxon>Mycobacteriales</taxon>
        <taxon>Nocardiaceae</taxon>
        <taxon>Rhodococcus</taxon>
        <taxon>Rhodococcus erythropolis group</taxon>
    </lineage>
</organism>
<comment type="function">
    <text evidence="9">Essential subunit of the Sec protein translocation channel SecYEG. Clamps together the 2 halves of SecY. May contact the channel plug during translocation.</text>
</comment>
<feature type="region of interest" description="Disordered" evidence="10">
    <location>
        <begin position="1"/>
        <end position="111"/>
    </location>
</feature>
<comment type="subunit">
    <text evidence="9">Component of the Sec protein translocase complex. Heterotrimer consisting of SecY, SecE and SecG subunits. The heterotrimers can form oligomers, although 1 heterotrimer is thought to be able to translocate proteins. Interacts with the ribosome. Interacts with SecDF, and other proteins may be involved. Interacts with SecA.</text>
</comment>
<dbReference type="PANTHER" id="PTHR33910:SF1">
    <property type="entry name" value="PROTEIN TRANSLOCASE SUBUNIT SECE"/>
    <property type="match status" value="1"/>
</dbReference>
<keyword evidence="2 9" id="KW-0813">Transport</keyword>
<keyword evidence="3 9" id="KW-1003">Cell membrane</keyword>
<dbReference type="GO" id="GO:0009306">
    <property type="term" value="P:protein secretion"/>
    <property type="evidence" value="ECO:0007669"/>
    <property type="project" value="UniProtKB-UniRule"/>
</dbReference>
<reference evidence="11 12" key="1">
    <citation type="submission" date="2017-07" db="EMBL/GenBank/DDBJ databases">
        <title>Draft sequence of Rhodococcus enclensis 23b-28.</title>
        <authorList>
            <person name="Besaury L."/>
            <person name="Sancelme M."/>
            <person name="Amato P."/>
            <person name="Lallement A."/>
            <person name="Delort A.-M."/>
        </authorList>
    </citation>
    <scope>NUCLEOTIDE SEQUENCE [LARGE SCALE GENOMIC DNA]</scope>
    <source>
        <strain evidence="11 12">23b-28</strain>
    </source>
</reference>